<dbReference type="EMBL" id="CASHTH010003655">
    <property type="protein sequence ID" value="CAI8047554.1"/>
    <property type="molecule type" value="Genomic_DNA"/>
</dbReference>
<reference evidence="1" key="1">
    <citation type="submission" date="2023-03" db="EMBL/GenBank/DDBJ databases">
        <authorList>
            <person name="Steffen K."/>
            <person name="Cardenas P."/>
        </authorList>
    </citation>
    <scope>NUCLEOTIDE SEQUENCE</scope>
</reference>
<sequence length="67" mass="7328">MSASIRSSISTSQLQDIKVSSDDVLQAISNLKNACFRHGYLPQCIRDCVIVPVPKSGKDPTSSTNYR</sequence>
<dbReference type="Proteomes" id="UP001174909">
    <property type="component" value="Unassembled WGS sequence"/>
</dbReference>
<gene>
    <name evidence="1" type="ORF">GBAR_LOCUS26285</name>
</gene>
<evidence type="ECO:0000313" key="1">
    <source>
        <dbReference type="EMBL" id="CAI8047554.1"/>
    </source>
</evidence>
<evidence type="ECO:0000313" key="2">
    <source>
        <dbReference type="Proteomes" id="UP001174909"/>
    </source>
</evidence>
<protein>
    <submittedName>
        <fullName evidence="1">Uncharacterized protein</fullName>
    </submittedName>
</protein>
<proteinExistence type="predicted"/>
<organism evidence="1 2">
    <name type="scientific">Geodia barretti</name>
    <name type="common">Barrett's horny sponge</name>
    <dbReference type="NCBI Taxonomy" id="519541"/>
    <lineage>
        <taxon>Eukaryota</taxon>
        <taxon>Metazoa</taxon>
        <taxon>Porifera</taxon>
        <taxon>Demospongiae</taxon>
        <taxon>Heteroscleromorpha</taxon>
        <taxon>Tetractinellida</taxon>
        <taxon>Astrophorina</taxon>
        <taxon>Geodiidae</taxon>
        <taxon>Geodia</taxon>
    </lineage>
</organism>
<keyword evidence="2" id="KW-1185">Reference proteome</keyword>
<comment type="caution">
    <text evidence="1">The sequence shown here is derived from an EMBL/GenBank/DDBJ whole genome shotgun (WGS) entry which is preliminary data.</text>
</comment>
<dbReference type="AlphaFoldDB" id="A0AA35TH25"/>
<name>A0AA35TH25_GEOBA</name>
<accession>A0AA35TH25</accession>
<feature type="non-terminal residue" evidence="1">
    <location>
        <position position="1"/>
    </location>
</feature>